<comment type="caution">
    <text evidence="5">The sequence shown here is derived from an EMBL/GenBank/DDBJ whole genome shotgun (WGS) entry which is preliminary data.</text>
</comment>
<gene>
    <name evidence="5" type="ORF">B4U80_12044</name>
</gene>
<dbReference type="InterPro" id="IPR036186">
    <property type="entry name" value="Serpin_sf"/>
</dbReference>
<dbReference type="Pfam" id="PF00079">
    <property type="entry name" value="Serpin"/>
    <property type="match status" value="1"/>
</dbReference>
<feature type="domain" description="Serpin" evidence="4">
    <location>
        <begin position="2"/>
        <end position="111"/>
    </location>
</feature>
<feature type="non-terminal residue" evidence="5">
    <location>
        <position position="1"/>
    </location>
</feature>
<name>A0A443RZD6_9ACAR</name>
<feature type="signal peptide" evidence="3">
    <location>
        <begin position="1"/>
        <end position="23"/>
    </location>
</feature>
<evidence type="ECO:0000259" key="4">
    <source>
        <dbReference type="Pfam" id="PF00079"/>
    </source>
</evidence>
<evidence type="ECO:0000256" key="2">
    <source>
        <dbReference type="ARBA" id="ARBA00022900"/>
    </source>
</evidence>
<accession>A0A443RZD6</accession>
<dbReference type="Gene3D" id="3.30.497.10">
    <property type="entry name" value="Antithrombin, subunit I, domain 2"/>
    <property type="match status" value="1"/>
</dbReference>
<feature type="chain" id="PRO_5019321161" description="Serpin domain-containing protein" evidence="3">
    <location>
        <begin position="24"/>
        <end position="124"/>
    </location>
</feature>
<dbReference type="Proteomes" id="UP000288716">
    <property type="component" value="Unassembled WGS sequence"/>
</dbReference>
<sequence length="124" mass="14525">PMKNVFVFSFSILTSLNIALTGATNKTEKELFEGVGYNRGFLNSDDVYLFFTELLAEYEKFESKFYSRSLKIANRLLIHKKNHYEAKVEYRKKLLDFYKAEVNEASLLTEKMQLSKRVMNGLMK</sequence>
<dbReference type="VEuPathDB" id="VectorBase:LDEU011416"/>
<keyword evidence="2" id="KW-0722">Serine protease inhibitor</keyword>
<keyword evidence="3" id="KW-0732">Signal</keyword>
<evidence type="ECO:0000256" key="3">
    <source>
        <dbReference type="SAM" id="SignalP"/>
    </source>
</evidence>
<dbReference type="GO" id="GO:0004867">
    <property type="term" value="F:serine-type endopeptidase inhibitor activity"/>
    <property type="evidence" value="ECO:0007669"/>
    <property type="project" value="UniProtKB-KW"/>
</dbReference>
<dbReference type="InterPro" id="IPR023796">
    <property type="entry name" value="Serpin_dom"/>
</dbReference>
<proteinExistence type="predicted"/>
<dbReference type="EMBL" id="NCKV01016468">
    <property type="protein sequence ID" value="RWS20624.1"/>
    <property type="molecule type" value="Genomic_DNA"/>
</dbReference>
<organism evidence="5 6">
    <name type="scientific">Leptotrombidium deliense</name>
    <dbReference type="NCBI Taxonomy" id="299467"/>
    <lineage>
        <taxon>Eukaryota</taxon>
        <taxon>Metazoa</taxon>
        <taxon>Ecdysozoa</taxon>
        <taxon>Arthropoda</taxon>
        <taxon>Chelicerata</taxon>
        <taxon>Arachnida</taxon>
        <taxon>Acari</taxon>
        <taxon>Acariformes</taxon>
        <taxon>Trombidiformes</taxon>
        <taxon>Prostigmata</taxon>
        <taxon>Anystina</taxon>
        <taxon>Parasitengona</taxon>
        <taxon>Trombiculoidea</taxon>
        <taxon>Trombiculidae</taxon>
        <taxon>Leptotrombidium</taxon>
    </lineage>
</organism>
<protein>
    <recommendedName>
        <fullName evidence="4">Serpin domain-containing protein</fullName>
    </recommendedName>
</protein>
<evidence type="ECO:0000313" key="5">
    <source>
        <dbReference type="EMBL" id="RWS20624.1"/>
    </source>
</evidence>
<keyword evidence="1" id="KW-0646">Protease inhibitor</keyword>
<keyword evidence="6" id="KW-1185">Reference proteome</keyword>
<dbReference type="OrthoDB" id="6416968at2759"/>
<evidence type="ECO:0000313" key="6">
    <source>
        <dbReference type="Proteomes" id="UP000288716"/>
    </source>
</evidence>
<dbReference type="InterPro" id="IPR042178">
    <property type="entry name" value="Serpin_sf_1"/>
</dbReference>
<reference evidence="5 6" key="1">
    <citation type="journal article" date="2018" name="Gigascience">
        <title>Genomes of trombidid mites reveal novel predicted allergens and laterally-transferred genes associated with secondary metabolism.</title>
        <authorList>
            <person name="Dong X."/>
            <person name="Chaisiri K."/>
            <person name="Xia D."/>
            <person name="Armstrong S.D."/>
            <person name="Fang Y."/>
            <person name="Donnelly M.J."/>
            <person name="Kadowaki T."/>
            <person name="McGarry J.W."/>
            <person name="Darby A.C."/>
            <person name="Makepeace B.L."/>
        </authorList>
    </citation>
    <scope>NUCLEOTIDE SEQUENCE [LARGE SCALE GENOMIC DNA]</scope>
    <source>
        <strain evidence="5">UoL-UT</strain>
    </source>
</reference>
<evidence type="ECO:0000256" key="1">
    <source>
        <dbReference type="ARBA" id="ARBA00022690"/>
    </source>
</evidence>
<dbReference type="AlphaFoldDB" id="A0A443RZD6"/>
<dbReference type="SUPFAM" id="SSF56574">
    <property type="entry name" value="Serpins"/>
    <property type="match status" value="1"/>
</dbReference>